<dbReference type="AlphaFoldDB" id="W4KL34"/>
<feature type="compositionally biased region" description="Low complexity" evidence="1">
    <location>
        <begin position="278"/>
        <end position="291"/>
    </location>
</feature>
<evidence type="ECO:0000313" key="3">
    <source>
        <dbReference type="Proteomes" id="UP000030671"/>
    </source>
</evidence>
<dbReference type="GeneID" id="20668130"/>
<feature type="compositionally biased region" description="Polar residues" evidence="1">
    <location>
        <begin position="102"/>
        <end position="129"/>
    </location>
</feature>
<dbReference type="RefSeq" id="XP_009542847.1">
    <property type="nucleotide sequence ID" value="XM_009544552.1"/>
</dbReference>
<dbReference type="STRING" id="747525.W4KL34"/>
<feature type="region of interest" description="Disordered" evidence="1">
    <location>
        <begin position="150"/>
        <end position="189"/>
    </location>
</feature>
<dbReference type="Proteomes" id="UP000030671">
    <property type="component" value="Unassembled WGS sequence"/>
</dbReference>
<feature type="region of interest" description="Disordered" evidence="1">
    <location>
        <begin position="48"/>
        <end position="138"/>
    </location>
</feature>
<gene>
    <name evidence="2" type="ORF">HETIRDRAFT_167724</name>
</gene>
<protein>
    <submittedName>
        <fullName evidence="2">Uncharacterized protein</fullName>
    </submittedName>
</protein>
<dbReference type="OrthoDB" id="2535391at2759"/>
<feature type="region of interest" description="Disordered" evidence="1">
    <location>
        <begin position="205"/>
        <end position="309"/>
    </location>
</feature>
<reference evidence="2 3" key="1">
    <citation type="journal article" date="2012" name="New Phytol.">
        <title>Insight into trade-off between wood decay and parasitism from the genome of a fungal forest pathogen.</title>
        <authorList>
            <person name="Olson A."/>
            <person name="Aerts A."/>
            <person name="Asiegbu F."/>
            <person name="Belbahri L."/>
            <person name="Bouzid O."/>
            <person name="Broberg A."/>
            <person name="Canback B."/>
            <person name="Coutinho P.M."/>
            <person name="Cullen D."/>
            <person name="Dalman K."/>
            <person name="Deflorio G."/>
            <person name="van Diepen L.T."/>
            <person name="Dunand C."/>
            <person name="Duplessis S."/>
            <person name="Durling M."/>
            <person name="Gonthier P."/>
            <person name="Grimwood J."/>
            <person name="Fossdal C.G."/>
            <person name="Hansson D."/>
            <person name="Henrissat B."/>
            <person name="Hietala A."/>
            <person name="Himmelstrand K."/>
            <person name="Hoffmeister D."/>
            <person name="Hogberg N."/>
            <person name="James T.Y."/>
            <person name="Karlsson M."/>
            <person name="Kohler A."/>
            <person name="Kues U."/>
            <person name="Lee Y.H."/>
            <person name="Lin Y.C."/>
            <person name="Lind M."/>
            <person name="Lindquist E."/>
            <person name="Lombard V."/>
            <person name="Lucas S."/>
            <person name="Lunden K."/>
            <person name="Morin E."/>
            <person name="Murat C."/>
            <person name="Park J."/>
            <person name="Raffaello T."/>
            <person name="Rouze P."/>
            <person name="Salamov A."/>
            <person name="Schmutz J."/>
            <person name="Solheim H."/>
            <person name="Stahlberg J."/>
            <person name="Velez H."/>
            <person name="de Vries R.P."/>
            <person name="Wiebenga A."/>
            <person name="Woodward S."/>
            <person name="Yakovlev I."/>
            <person name="Garbelotto M."/>
            <person name="Martin F."/>
            <person name="Grigoriev I.V."/>
            <person name="Stenlid J."/>
        </authorList>
    </citation>
    <scope>NUCLEOTIDE SEQUENCE [LARGE SCALE GENOMIC DNA]</scope>
    <source>
        <strain evidence="2 3">TC 32-1</strain>
    </source>
</reference>
<dbReference type="InParanoid" id="W4KL34"/>
<evidence type="ECO:0000313" key="2">
    <source>
        <dbReference type="EMBL" id="ETW86065.1"/>
    </source>
</evidence>
<keyword evidence="3" id="KW-1185">Reference proteome</keyword>
<evidence type="ECO:0000256" key="1">
    <source>
        <dbReference type="SAM" id="MobiDB-lite"/>
    </source>
</evidence>
<dbReference type="EMBL" id="KI925455">
    <property type="protein sequence ID" value="ETW86065.1"/>
    <property type="molecule type" value="Genomic_DNA"/>
</dbReference>
<feature type="compositionally biased region" description="Polar residues" evidence="1">
    <location>
        <begin position="233"/>
        <end position="271"/>
    </location>
</feature>
<name>W4KL34_HETIT</name>
<sequence length="309" mass="33572">MIASSARFYRKKYLHQRGLFERLKSEVAETMSLRKINEELRSENEQLRQYAGISGPGSATASSENGKRRRTDAYRSGTEARDLSSPHSVSNLLGPNRLTLPANHQQPKFTQQLSNSDANSHSNRGTAQDQQRDRPGSSRFVQQYAYVPPQTPQQQNASSMSQSTPIHQIHPRNNSLMPPPPTPVMRNAQGGALRSDSLSIASISRSSVQMPRPTNALVSTQHPPSRFGFPPGSKSSGAYLTSSANSNRFIPSTSSGVPSQQAGFIPQTPSGGSRRFLPPASGSRAPSRAAGTPSHNNQSPRLPFVPQYG</sequence>
<feature type="compositionally biased region" description="Polar residues" evidence="1">
    <location>
        <begin position="152"/>
        <end position="176"/>
    </location>
</feature>
<dbReference type="HOGENOM" id="CLU_051880_0_0_1"/>
<dbReference type="KEGG" id="hir:HETIRDRAFT_167724"/>
<proteinExistence type="predicted"/>
<organism evidence="2 3">
    <name type="scientific">Heterobasidion irregulare (strain TC 32-1)</name>
    <dbReference type="NCBI Taxonomy" id="747525"/>
    <lineage>
        <taxon>Eukaryota</taxon>
        <taxon>Fungi</taxon>
        <taxon>Dikarya</taxon>
        <taxon>Basidiomycota</taxon>
        <taxon>Agaricomycotina</taxon>
        <taxon>Agaricomycetes</taxon>
        <taxon>Russulales</taxon>
        <taxon>Bondarzewiaceae</taxon>
        <taxon>Heterobasidion</taxon>
        <taxon>Heterobasidion annosum species complex</taxon>
    </lineage>
</organism>
<dbReference type="eggNOG" id="KOG4739">
    <property type="taxonomic scope" value="Eukaryota"/>
</dbReference>
<accession>W4KL34</accession>